<sequence>MSSSGNSASVTTDINVPSFLNESFLQRILDENLNEESVRIDRFNIQLATKPGDNYSSDVFTVVVHYNGSKEIHLVVKVILPGAIMKFFCDSIGAFVKEVNTFQHLLPTFNRIVAGTDTDNPIKFGARCFYATRDPMDTIVFEDLKALGYRMADRTRGGLDFAHCELIMRKIGLFHAASMVYA</sequence>
<evidence type="ECO:0000313" key="1">
    <source>
        <dbReference type="EnsemblMetazoa" id="AMAM009156-PA"/>
    </source>
</evidence>
<keyword evidence="2" id="KW-1185">Reference proteome</keyword>
<organism evidence="1 2">
    <name type="scientific">Anopheles maculatus</name>
    <dbReference type="NCBI Taxonomy" id="74869"/>
    <lineage>
        <taxon>Eukaryota</taxon>
        <taxon>Metazoa</taxon>
        <taxon>Ecdysozoa</taxon>
        <taxon>Arthropoda</taxon>
        <taxon>Hexapoda</taxon>
        <taxon>Insecta</taxon>
        <taxon>Pterygota</taxon>
        <taxon>Neoptera</taxon>
        <taxon>Endopterygota</taxon>
        <taxon>Diptera</taxon>
        <taxon>Nematocera</taxon>
        <taxon>Culicoidea</taxon>
        <taxon>Culicidae</taxon>
        <taxon>Anophelinae</taxon>
        <taxon>Anopheles</taxon>
        <taxon>Anopheles maculatus group</taxon>
    </lineage>
</organism>
<dbReference type="Proteomes" id="UP000075901">
    <property type="component" value="Unassembled WGS sequence"/>
</dbReference>
<dbReference type="EnsemblMetazoa" id="AMAM009156-RA">
    <property type="protein sequence ID" value="AMAM009156-PA"/>
    <property type="gene ID" value="AMAM009156"/>
</dbReference>
<dbReference type="SUPFAM" id="SSF56112">
    <property type="entry name" value="Protein kinase-like (PK-like)"/>
    <property type="match status" value="1"/>
</dbReference>
<evidence type="ECO:0000313" key="2">
    <source>
        <dbReference type="Proteomes" id="UP000075901"/>
    </source>
</evidence>
<dbReference type="InterPro" id="IPR004119">
    <property type="entry name" value="EcKL"/>
</dbReference>
<protein>
    <submittedName>
        <fullName evidence="1">Uncharacterized protein</fullName>
    </submittedName>
</protein>
<dbReference type="Pfam" id="PF02958">
    <property type="entry name" value="EcKL"/>
    <property type="match status" value="1"/>
</dbReference>
<dbReference type="PANTHER" id="PTHR11012">
    <property type="entry name" value="PROTEIN KINASE-LIKE DOMAIN-CONTAINING"/>
    <property type="match status" value="1"/>
</dbReference>
<accession>A0A182SLI5</accession>
<reference evidence="1" key="2">
    <citation type="submission" date="2020-05" db="UniProtKB">
        <authorList>
            <consortium name="EnsemblMetazoa"/>
        </authorList>
    </citation>
    <scope>IDENTIFICATION</scope>
    <source>
        <strain evidence="1">maculatus3</strain>
    </source>
</reference>
<dbReference type="VEuPathDB" id="VectorBase:AMAM009156"/>
<dbReference type="PANTHER" id="PTHR11012:SF56">
    <property type="entry name" value="CHK KINASE-LIKE DOMAIN-CONTAINING PROTEIN-RELATED"/>
    <property type="match status" value="1"/>
</dbReference>
<name>A0A182SLI5_9DIPT</name>
<proteinExistence type="predicted"/>
<dbReference type="AlphaFoldDB" id="A0A182SLI5"/>
<dbReference type="InterPro" id="IPR011009">
    <property type="entry name" value="Kinase-like_dom_sf"/>
</dbReference>
<reference evidence="2" key="1">
    <citation type="submission" date="2013-09" db="EMBL/GenBank/DDBJ databases">
        <title>The Genome Sequence of Anopheles maculatus species B.</title>
        <authorList>
            <consortium name="The Broad Institute Genomics Platform"/>
            <person name="Neafsey D.E."/>
            <person name="Besansky N."/>
            <person name="Howell P."/>
            <person name="Walton C."/>
            <person name="Young S.K."/>
            <person name="Zeng Q."/>
            <person name="Gargeya S."/>
            <person name="Fitzgerald M."/>
            <person name="Haas B."/>
            <person name="Abouelleil A."/>
            <person name="Allen A.W."/>
            <person name="Alvarado L."/>
            <person name="Arachchi H.M."/>
            <person name="Berlin A.M."/>
            <person name="Chapman S.B."/>
            <person name="Gainer-Dewar J."/>
            <person name="Goldberg J."/>
            <person name="Griggs A."/>
            <person name="Gujja S."/>
            <person name="Hansen M."/>
            <person name="Howarth C."/>
            <person name="Imamovic A."/>
            <person name="Ireland A."/>
            <person name="Larimer J."/>
            <person name="McCowan C."/>
            <person name="Murphy C."/>
            <person name="Pearson M."/>
            <person name="Poon T.W."/>
            <person name="Priest M."/>
            <person name="Roberts A."/>
            <person name="Saif S."/>
            <person name="Shea T."/>
            <person name="Sisk P."/>
            <person name="Sykes S."/>
            <person name="Wortman J."/>
            <person name="Nusbaum C."/>
            <person name="Birren B."/>
        </authorList>
    </citation>
    <scope>NUCLEOTIDE SEQUENCE [LARGE SCALE GENOMIC DNA]</scope>
    <source>
        <strain evidence="2">maculatus3</strain>
    </source>
</reference>